<dbReference type="KEGG" id="nani:NCTC12227_01731"/>
<dbReference type="NCBIfam" id="TIGR02532">
    <property type="entry name" value="IV_pilin_GFxxxE"/>
    <property type="match status" value="1"/>
</dbReference>
<gene>
    <name evidence="8" type="primary">pilE_3</name>
    <name evidence="8" type="ORF">NCTC12227_01731</name>
</gene>
<dbReference type="SUPFAM" id="SSF54523">
    <property type="entry name" value="Pili subunits"/>
    <property type="match status" value="1"/>
</dbReference>
<dbReference type="RefSeq" id="WP_107928639.1">
    <property type="nucleotide sequence ID" value="NZ_LR134516.1"/>
</dbReference>
<dbReference type="InterPro" id="IPR012902">
    <property type="entry name" value="N_methyl_site"/>
</dbReference>
<accession>A0A3S4YBP1</accession>
<comment type="subunit">
    <text evidence="2">The pili are polar flexible filaments of about 5.4 nanometers diameter and 2.5 micrometers average length; they consist of only a single polypeptide chain arranged in a helical configuration of five subunits per turn in the assembled pilus.</text>
</comment>
<keyword evidence="9" id="KW-1185">Reference proteome</keyword>
<keyword evidence="5" id="KW-1015">Disulfide bond</keyword>
<evidence type="ECO:0000256" key="4">
    <source>
        <dbReference type="ARBA" id="ARBA00022889"/>
    </source>
</evidence>
<dbReference type="OrthoDB" id="8592370at2"/>
<dbReference type="GO" id="GO:0007155">
    <property type="term" value="P:cell adhesion"/>
    <property type="evidence" value="ECO:0007669"/>
    <property type="project" value="UniProtKB-KW"/>
</dbReference>
<dbReference type="PANTHER" id="PTHR30093">
    <property type="entry name" value="GENERAL SECRETION PATHWAY PROTEIN G"/>
    <property type="match status" value="1"/>
</dbReference>
<evidence type="ECO:0000256" key="6">
    <source>
        <dbReference type="RuleBase" id="RU000389"/>
    </source>
</evidence>
<dbReference type="PANTHER" id="PTHR30093:SF34">
    <property type="entry name" value="PREPILIN PEPTIDASE-DEPENDENT PROTEIN D"/>
    <property type="match status" value="1"/>
</dbReference>
<dbReference type="EMBL" id="LR134516">
    <property type="protein sequence ID" value="VEJ21964.1"/>
    <property type="molecule type" value="Genomic_DNA"/>
</dbReference>
<evidence type="ECO:0000313" key="9">
    <source>
        <dbReference type="Proteomes" id="UP000268229"/>
    </source>
</evidence>
<evidence type="ECO:0000256" key="1">
    <source>
        <dbReference type="ARBA" id="ARBA00005233"/>
    </source>
</evidence>
<evidence type="ECO:0000256" key="7">
    <source>
        <dbReference type="SAM" id="Phobius"/>
    </source>
</evidence>
<organism evidence="8 9">
    <name type="scientific">Neisseria animaloris</name>
    <dbReference type="NCBI Taxonomy" id="326522"/>
    <lineage>
        <taxon>Bacteria</taxon>
        <taxon>Pseudomonadati</taxon>
        <taxon>Pseudomonadota</taxon>
        <taxon>Betaproteobacteria</taxon>
        <taxon>Neisseriales</taxon>
        <taxon>Neisseriaceae</taxon>
        <taxon>Neisseria</taxon>
    </lineage>
</organism>
<sequence length="148" mass="16309">MNKINTQKGFTLIELMIVIAIVGILAVIAYPQYNNYKARAQITEALMFASSIKMDVSTSYFGQGWVPTANYNGTNSQYGRYIKSAQVNSSGTITLKMNDEANIAIRNKTLTLIPTVSPSGIAENIIEWECDSSSKDSIPKNYLPSPCR</sequence>
<dbReference type="PROSITE" id="PS00409">
    <property type="entry name" value="PROKAR_NTER_METHYL"/>
    <property type="match status" value="1"/>
</dbReference>
<keyword evidence="3" id="KW-0488">Methylation</keyword>
<evidence type="ECO:0000313" key="8">
    <source>
        <dbReference type="EMBL" id="VEJ21964.1"/>
    </source>
</evidence>
<dbReference type="InterPro" id="IPR045584">
    <property type="entry name" value="Pilin-like"/>
</dbReference>
<keyword evidence="4" id="KW-0130">Cell adhesion</keyword>
<reference evidence="8 9" key="1">
    <citation type="submission" date="2018-12" db="EMBL/GenBank/DDBJ databases">
        <authorList>
            <consortium name="Pathogen Informatics"/>
        </authorList>
    </citation>
    <scope>NUCLEOTIDE SEQUENCE [LARGE SCALE GENOMIC DNA]</scope>
    <source>
        <strain evidence="8 9">NCTC12227</strain>
    </source>
</reference>
<evidence type="ECO:0000256" key="3">
    <source>
        <dbReference type="ARBA" id="ARBA00022481"/>
    </source>
</evidence>
<dbReference type="Pfam" id="PF07963">
    <property type="entry name" value="N_methyl"/>
    <property type="match status" value="1"/>
</dbReference>
<keyword evidence="6" id="KW-0281">Fimbrium</keyword>
<proteinExistence type="inferred from homology"/>
<keyword evidence="7" id="KW-0812">Transmembrane</keyword>
<comment type="similarity">
    <text evidence="1 6">Belongs to the N-Me-Phe pilin family.</text>
</comment>
<dbReference type="InterPro" id="IPR001082">
    <property type="entry name" value="Pilin"/>
</dbReference>
<evidence type="ECO:0000256" key="5">
    <source>
        <dbReference type="ARBA" id="ARBA00023157"/>
    </source>
</evidence>
<feature type="transmembrane region" description="Helical" evidence="7">
    <location>
        <begin position="12"/>
        <end position="33"/>
    </location>
</feature>
<keyword evidence="7" id="KW-1133">Transmembrane helix</keyword>
<dbReference type="Proteomes" id="UP000268229">
    <property type="component" value="Chromosome"/>
</dbReference>
<dbReference type="AlphaFoldDB" id="A0A3S4YBP1"/>
<dbReference type="Pfam" id="PF00114">
    <property type="entry name" value="Pilin"/>
    <property type="match status" value="1"/>
</dbReference>
<dbReference type="Gene3D" id="3.30.700.10">
    <property type="entry name" value="Glycoprotein, Type 4 Pilin"/>
    <property type="match status" value="1"/>
</dbReference>
<evidence type="ECO:0000256" key="2">
    <source>
        <dbReference type="ARBA" id="ARBA00011156"/>
    </source>
</evidence>
<dbReference type="GO" id="GO:0009289">
    <property type="term" value="C:pilus"/>
    <property type="evidence" value="ECO:0007669"/>
    <property type="project" value="InterPro"/>
</dbReference>
<name>A0A3S4YBP1_9NEIS</name>
<protein>
    <submittedName>
        <fullName evidence="8">Class II pilin PilE</fullName>
    </submittedName>
</protein>
<keyword evidence="7" id="KW-0472">Membrane</keyword>